<reference evidence="1" key="1">
    <citation type="submission" date="2019-09" db="EMBL/GenBank/DDBJ databases">
        <authorList>
            <person name="Zhang L."/>
        </authorList>
    </citation>
    <scope>NUCLEOTIDE SEQUENCE</scope>
</reference>
<proteinExistence type="predicted"/>
<dbReference type="EMBL" id="LR721782">
    <property type="protein sequence ID" value="VVW31219.1"/>
    <property type="molecule type" value="Genomic_DNA"/>
</dbReference>
<evidence type="ECO:0000313" key="1">
    <source>
        <dbReference type="EMBL" id="VVW31219.1"/>
    </source>
</evidence>
<sequence length="100" mass="11160">MHVRHEVAVVLPSRLSRVVNEARFAPEPAVAVQELLCTARLHIDLRDAGAPWPRLDDRKVGVPCLPPETLPVHLTCLQVHARYETPPPRLAGIDVEPNLR</sequence>
<dbReference type="AlphaFoldDB" id="A0A5K1CR53"/>
<protein>
    <submittedName>
        <fullName evidence="1">Uncharacterized protein</fullName>
    </submittedName>
</protein>
<accession>A0A5K1CR53</accession>
<gene>
    <name evidence="1" type="ORF">NYM_LOCUS18482</name>
</gene>
<organism evidence="1">
    <name type="scientific">Nymphaea colorata</name>
    <name type="common">pocket water lily</name>
    <dbReference type="NCBI Taxonomy" id="210225"/>
    <lineage>
        <taxon>Eukaryota</taxon>
        <taxon>Viridiplantae</taxon>
        <taxon>Streptophyta</taxon>
        <taxon>Embryophyta</taxon>
        <taxon>Tracheophyta</taxon>
        <taxon>Spermatophyta</taxon>
        <taxon>Magnoliopsida</taxon>
        <taxon>Nymphaeales</taxon>
        <taxon>Nymphaeaceae</taxon>
        <taxon>Nymphaea</taxon>
    </lineage>
</organism>
<name>A0A5K1CR53_9MAGN</name>
<dbReference type="Gramene" id="NC4G0239140.1">
    <property type="protein sequence ID" value="NC4G0239140.1:cds"/>
    <property type="gene ID" value="NC4G0239140"/>
</dbReference>